<dbReference type="AlphaFoldDB" id="A0A6J4SQA4"/>
<organism evidence="2">
    <name type="scientific">uncultured Solirubrobacteraceae bacterium</name>
    <dbReference type="NCBI Taxonomy" id="1162706"/>
    <lineage>
        <taxon>Bacteria</taxon>
        <taxon>Bacillati</taxon>
        <taxon>Actinomycetota</taxon>
        <taxon>Thermoleophilia</taxon>
        <taxon>Solirubrobacterales</taxon>
        <taxon>Solirubrobacteraceae</taxon>
        <taxon>environmental samples</taxon>
    </lineage>
</organism>
<evidence type="ECO:0000313" key="2">
    <source>
        <dbReference type="EMBL" id="CAA9502134.1"/>
    </source>
</evidence>
<sequence length="116" mass="13239">ERRSDADRSGQVQGHLRERPHQGPGIHRQTRRPHLAPRPSRQRHVHAELVRASVGPRRSTPRRPAAGRPRQLALGAGAQRREHRHDRLPCDLRRAEGAAARFVGEQRPARPRKRSV</sequence>
<accession>A0A6J4SQA4</accession>
<dbReference type="EMBL" id="CADCVQ010000084">
    <property type="protein sequence ID" value="CAA9502134.1"/>
    <property type="molecule type" value="Genomic_DNA"/>
</dbReference>
<name>A0A6J4SQA4_9ACTN</name>
<feature type="compositionally biased region" description="Basic residues" evidence="1">
    <location>
        <begin position="28"/>
        <end position="44"/>
    </location>
</feature>
<proteinExistence type="predicted"/>
<protein>
    <submittedName>
        <fullName evidence="2">Uncharacterized protein</fullName>
    </submittedName>
</protein>
<feature type="region of interest" description="Disordered" evidence="1">
    <location>
        <begin position="1"/>
        <end position="90"/>
    </location>
</feature>
<reference evidence="2" key="1">
    <citation type="submission" date="2020-02" db="EMBL/GenBank/DDBJ databases">
        <authorList>
            <person name="Meier V. D."/>
        </authorList>
    </citation>
    <scope>NUCLEOTIDE SEQUENCE</scope>
    <source>
        <strain evidence="2">AVDCRST_MAG67</strain>
    </source>
</reference>
<feature type="non-terminal residue" evidence="2">
    <location>
        <position position="116"/>
    </location>
</feature>
<evidence type="ECO:0000256" key="1">
    <source>
        <dbReference type="SAM" id="MobiDB-lite"/>
    </source>
</evidence>
<feature type="non-terminal residue" evidence="2">
    <location>
        <position position="1"/>
    </location>
</feature>
<gene>
    <name evidence="2" type="ORF">AVDCRST_MAG67-2016</name>
</gene>